<comment type="pathway">
    <text evidence="7">Protein modification; lipoprotein biosynthesis (diacylglyceryl transfer).</text>
</comment>
<dbReference type="EMBL" id="RPHB01000002">
    <property type="protein sequence ID" value="MBW3467017.1"/>
    <property type="molecule type" value="Genomic_DNA"/>
</dbReference>
<feature type="transmembrane region" description="Helical" evidence="7">
    <location>
        <begin position="180"/>
        <end position="198"/>
    </location>
</feature>
<dbReference type="AlphaFoldDB" id="A0A951IVE2"/>
<comment type="catalytic activity">
    <reaction evidence="7">
        <text>L-cysteinyl-[prolipoprotein] + a 1,2-diacyl-sn-glycero-3-phospho-(1'-sn-glycerol) = an S-1,2-diacyl-sn-glyceryl-L-cysteinyl-[prolipoprotein] + sn-glycerol 1-phosphate + H(+)</text>
        <dbReference type="Rhea" id="RHEA:56712"/>
        <dbReference type="Rhea" id="RHEA-COMP:14679"/>
        <dbReference type="Rhea" id="RHEA-COMP:14680"/>
        <dbReference type="ChEBI" id="CHEBI:15378"/>
        <dbReference type="ChEBI" id="CHEBI:29950"/>
        <dbReference type="ChEBI" id="CHEBI:57685"/>
        <dbReference type="ChEBI" id="CHEBI:64716"/>
        <dbReference type="ChEBI" id="CHEBI:140658"/>
        <dbReference type="EC" id="2.5.1.145"/>
    </reaction>
</comment>
<protein>
    <recommendedName>
        <fullName evidence="7">Phosphatidylglycerol--prolipoprotein diacylglyceryl transferase</fullName>
        <ecNumber evidence="7">2.5.1.145</ecNumber>
    </recommendedName>
</protein>
<dbReference type="PANTHER" id="PTHR30589:SF0">
    <property type="entry name" value="PHOSPHATIDYLGLYCEROL--PROLIPOPROTEIN DIACYLGLYCERYL TRANSFERASE"/>
    <property type="match status" value="1"/>
</dbReference>
<keyword evidence="3 7" id="KW-0808">Transferase</keyword>
<dbReference type="HAMAP" id="MF_01147">
    <property type="entry name" value="Lgt"/>
    <property type="match status" value="1"/>
</dbReference>
<evidence type="ECO:0000313" key="9">
    <source>
        <dbReference type="Proteomes" id="UP000727490"/>
    </source>
</evidence>
<feature type="transmembrane region" description="Helical" evidence="7">
    <location>
        <begin position="20"/>
        <end position="43"/>
    </location>
</feature>
<feature type="transmembrane region" description="Helical" evidence="7">
    <location>
        <begin position="210"/>
        <end position="229"/>
    </location>
</feature>
<reference evidence="8 9" key="1">
    <citation type="journal article" date="2020" name="Syst. Appl. Microbiol.">
        <title>Arthrospiribacter ruber gen. nov., sp. nov., a novel bacterium isolated from Arthrospira cultures.</title>
        <authorList>
            <person name="Waleron M."/>
            <person name="Misztak A."/>
            <person name="Waleron M.M."/>
            <person name="Furmaniak M."/>
            <person name="Mrozik A."/>
            <person name="Waleron K."/>
        </authorList>
    </citation>
    <scope>NUCLEOTIDE SEQUENCE [LARGE SCALE GENOMIC DNA]</scope>
    <source>
        <strain evidence="8 9">DPMB0001</strain>
    </source>
</reference>
<feature type="binding site" evidence="7">
    <location>
        <position position="147"/>
    </location>
    <ligand>
        <name>a 1,2-diacyl-sn-glycero-3-phospho-(1'-sn-glycerol)</name>
        <dbReference type="ChEBI" id="CHEBI:64716"/>
    </ligand>
</feature>
<evidence type="ECO:0000256" key="3">
    <source>
        <dbReference type="ARBA" id="ARBA00022679"/>
    </source>
</evidence>
<proteinExistence type="inferred from homology"/>
<dbReference type="Proteomes" id="UP000727490">
    <property type="component" value="Unassembled WGS sequence"/>
</dbReference>
<dbReference type="GO" id="GO:0042158">
    <property type="term" value="P:lipoprotein biosynthetic process"/>
    <property type="evidence" value="ECO:0007669"/>
    <property type="project" value="UniProtKB-UniRule"/>
</dbReference>
<comment type="subcellular location">
    <subcellularLocation>
        <location evidence="7">Cell membrane</location>
        <topology evidence="7">Multi-pass membrane protein</topology>
    </subcellularLocation>
</comment>
<dbReference type="Pfam" id="PF01790">
    <property type="entry name" value="LGT"/>
    <property type="match status" value="1"/>
</dbReference>
<dbReference type="PANTHER" id="PTHR30589">
    <property type="entry name" value="PROLIPOPROTEIN DIACYLGLYCERYL TRANSFERASE"/>
    <property type="match status" value="1"/>
</dbReference>
<evidence type="ECO:0000256" key="5">
    <source>
        <dbReference type="ARBA" id="ARBA00022989"/>
    </source>
</evidence>
<dbReference type="NCBIfam" id="TIGR00544">
    <property type="entry name" value="lgt"/>
    <property type="match status" value="1"/>
</dbReference>
<evidence type="ECO:0000256" key="2">
    <source>
        <dbReference type="ARBA" id="ARBA00022475"/>
    </source>
</evidence>
<keyword evidence="9" id="KW-1185">Reference proteome</keyword>
<comment type="similarity">
    <text evidence="1 7">Belongs to the Lgt family.</text>
</comment>
<comment type="function">
    <text evidence="7">Catalyzes the transfer of the diacylglyceryl group from phosphatidylglycerol to the sulfhydryl group of the N-terminal cysteine of a prolipoprotein, the first step in the formation of mature lipoproteins.</text>
</comment>
<dbReference type="RefSeq" id="WP_219287227.1">
    <property type="nucleotide sequence ID" value="NZ_RPHB01000002.1"/>
</dbReference>
<dbReference type="GO" id="GO:0005886">
    <property type="term" value="C:plasma membrane"/>
    <property type="evidence" value="ECO:0007669"/>
    <property type="project" value="UniProtKB-SubCell"/>
</dbReference>
<sequence length="274" mass="31463">MISFILWDIDPFVIADFEFLRWYGISWVIGMMLGYQVLVRIFKFENRPIEELDRLTVYVIVGAVVGARLGHVLFYDPAYYLNNPIEILPIKINPAFQFTGLLGLASHGGVLGALIALYLYIGKYKEDFLWSLDRLTVAGAILGGFIRIGNLMNSEIIGIPTQVPWAFIFAHVDPLPRHPAQLYEALFYFGIFIILYLVWKSGKVRMHKGFLFGLGLTLVFTQRFFMEFIKENQVEFEENLFLNMGQILSIPLIILGLLIMLWSVKIRLRGSDKN</sequence>
<feature type="transmembrane region" description="Helical" evidence="7">
    <location>
        <begin position="241"/>
        <end position="264"/>
    </location>
</feature>
<feature type="transmembrane region" description="Helical" evidence="7">
    <location>
        <begin position="55"/>
        <end position="75"/>
    </location>
</feature>
<accession>A0A951IVE2</accession>
<keyword evidence="4 7" id="KW-0812">Transmembrane</keyword>
<evidence type="ECO:0000256" key="1">
    <source>
        <dbReference type="ARBA" id="ARBA00007150"/>
    </source>
</evidence>
<feature type="transmembrane region" description="Helical" evidence="7">
    <location>
        <begin position="95"/>
        <end position="121"/>
    </location>
</feature>
<dbReference type="EC" id="2.5.1.145" evidence="7"/>
<evidence type="ECO:0000256" key="7">
    <source>
        <dbReference type="HAMAP-Rule" id="MF_01147"/>
    </source>
</evidence>
<organism evidence="8 9">
    <name type="scientific">Arthrospiribacter ruber</name>
    <dbReference type="NCBI Taxonomy" id="2487934"/>
    <lineage>
        <taxon>Bacteria</taxon>
        <taxon>Pseudomonadati</taxon>
        <taxon>Bacteroidota</taxon>
        <taxon>Cytophagia</taxon>
        <taxon>Cytophagales</taxon>
        <taxon>Cyclobacteriaceae</taxon>
        <taxon>Arthrospiribacter</taxon>
    </lineage>
</organism>
<dbReference type="InterPro" id="IPR001640">
    <property type="entry name" value="Lgt"/>
</dbReference>
<evidence type="ECO:0000313" key="8">
    <source>
        <dbReference type="EMBL" id="MBW3467017.1"/>
    </source>
</evidence>
<evidence type="ECO:0000256" key="4">
    <source>
        <dbReference type="ARBA" id="ARBA00022692"/>
    </source>
</evidence>
<keyword evidence="2 7" id="KW-1003">Cell membrane</keyword>
<feature type="transmembrane region" description="Helical" evidence="7">
    <location>
        <begin position="128"/>
        <end position="148"/>
    </location>
</feature>
<keyword evidence="6 7" id="KW-0472">Membrane</keyword>
<gene>
    <name evidence="7 8" type="primary">lgt</name>
    <name evidence="8" type="ORF">EGN73_04230</name>
</gene>
<name>A0A951IVE2_9BACT</name>
<comment type="caution">
    <text evidence="8">The sequence shown here is derived from an EMBL/GenBank/DDBJ whole genome shotgun (WGS) entry which is preliminary data.</text>
</comment>
<dbReference type="GO" id="GO:0008961">
    <property type="term" value="F:phosphatidylglycerol-prolipoprotein diacylglyceryl transferase activity"/>
    <property type="evidence" value="ECO:0007669"/>
    <property type="project" value="UniProtKB-UniRule"/>
</dbReference>
<evidence type="ECO:0000256" key="6">
    <source>
        <dbReference type="ARBA" id="ARBA00023136"/>
    </source>
</evidence>
<keyword evidence="5 7" id="KW-1133">Transmembrane helix</keyword>